<evidence type="ECO:0000313" key="2">
    <source>
        <dbReference type="Proteomes" id="UP001249851"/>
    </source>
</evidence>
<protein>
    <submittedName>
        <fullName evidence="1">Uncharacterized protein</fullName>
    </submittedName>
</protein>
<keyword evidence="2" id="KW-1185">Reference proteome</keyword>
<reference evidence="1" key="2">
    <citation type="journal article" date="2023" name="Science">
        <title>Genomic signatures of disease resistance in endangered staghorn corals.</title>
        <authorList>
            <person name="Vollmer S.V."/>
            <person name="Selwyn J.D."/>
            <person name="Despard B.A."/>
            <person name="Roesel C.L."/>
        </authorList>
    </citation>
    <scope>NUCLEOTIDE SEQUENCE</scope>
    <source>
        <strain evidence="1">K2</strain>
    </source>
</reference>
<dbReference type="EMBL" id="JARQWQ010000010">
    <property type="protein sequence ID" value="KAK2569260.1"/>
    <property type="molecule type" value="Genomic_DNA"/>
</dbReference>
<organism evidence="1 2">
    <name type="scientific">Acropora cervicornis</name>
    <name type="common">Staghorn coral</name>
    <dbReference type="NCBI Taxonomy" id="6130"/>
    <lineage>
        <taxon>Eukaryota</taxon>
        <taxon>Metazoa</taxon>
        <taxon>Cnidaria</taxon>
        <taxon>Anthozoa</taxon>
        <taxon>Hexacorallia</taxon>
        <taxon>Scleractinia</taxon>
        <taxon>Astrocoeniina</taxon>
        <taxon>Acroporidae</taxon>
        <taxon>Acropora</taxon>
    </lineage>
</organism>
<proteinExistence type="predicted"/>
<sequence length="293" mass="33451">MALIYSIVMFKRCHEMSQVQRVNTVLLAEGNASQELIARLNKYGFCLGKSMKYTIQEEIASHFLDHAVDIVFDRESSGHLPDEGQQKNLATCNLSELINVKLGETRVTRERYKFFVRKILCELFPAFEFLKEILPEYSPCRYQEEMKQQSLVVSLPVLMKDEKKYADIVDVLDQLEEWVKEIYVKAGLCVLQDTDNAVPPAPLIAAPSRPDQPASHIPPVPQAEDPLACVKIPCFGDQLTRVRHAGAKDLIAATTSFPHPRYIVEWFEFMKGINGNVTRRDQSRCVTKQRLLH</sequence>
<gene>
    <name evidence="1" type="ORF">P5673_006167</name>
</gene>
<evidence type="ECO:0000313" key="1">
    <source>
        <dbReference type="EMBL" id="KAK2569260.1"/>
    </source>
</evidence>
<reference evidence="1" key="1">
    <citation type="journal article" date="2023" name="G3 (Bethesda)">
        <title>Whole genome assembly and annotation of the endangered Caribbean coral Acropora cervicornis.</title>
        <authorList>
            <person name="Selwyn J.D."/>
            <person name="Vollmer S.V."/>
        </authorList>
    </citation>
    <scope>NUCLEOTIDE SEQUENCE</scope>
    <source>
        <strain evidence="1">K2</strain>
    </source>
</reference>
<dbReference type="AlphaFoldDB" id="A0AAD9QY53"/>
<comment type="caution">
    <text evidence="1">The sequence shown here is derived from an EMBL/GenBank/DDBJ whole genome shotgun (WGS) entry which is preliminary data.</text>
</comment>
<accession>A0AAD9QY53</accession>
<name>A0AAD9QY53_ACRCE</name>
<dbReference type="Proteomes" id="UP001249851">
    <property type="component" value="Unassembled WGS sequence"/>
</dbReference>